<dbReference type="Proteomes" id="UP000185746">
    <property type="component" value="Chromosome"/>
</dbReference>
<dbReference type="AlphaFoldDB" id="A0A1D8JD19"/>
<protein>
    <submittedName>
        <fullName evidence="9">Hydroxyacid dehydrogenase</fullName>
    </submittedName>
</protein>
<evidence type="ECO:0000256" key="3">
    <source>
        <dbReference type="ARBA" id="ARBA00022741"/>
    </source>
</evidence>
<dbReference type="EMBL" id="CP017560">
    <property type="protein sequence ID" value="AOV06603.1"/>
    <property type="molecule type" value="Genomic_DNA"/>
</dbReference>
<dbReference type="Gene3D" id="3.40.980.20">
    <property type="entry name" value="Four-carbon acid sugar kinase, nucleotide binding domain"/>
    <property type="match status" value="1"/>
</dbReference>
<evidence type="ECO:0000256" key="1">
    <source>
        <dbReference type="ARBA" id="ARBA00005715"/>
    </source>
</evidence>
<keyword evidence="6" id="KW-0119">Carbohydrate metabolism</keyword>
<dbReference type="Pfam" id="PF07005">
    <property type="entry name" value="SBD_N"/>
    <property type="match status" value="1"/>
</dbReference>
<evidence type="ECO:0000256" key="5">
    <source>
        <dbReference type="ARBA" id="ARBA00022840"/>
    </source>
</evidence>
<evidence type="ECO:0000256" key="6">
    <source>
        <dbReference type="ARBA" id="ARBA00023277"/>
    </source>
</evidence>
<keyword evidence="3" id="KW-0547">Nucleotide-binding</keyword>
<gene>
    <name evidence="9" type="ORF">BI350_02595</name>
</gene>
<name>A0A1D8JD19_9BACL</name>
<dbReference type="RefSeq" id="WP_075526712.1">
    <property type="nucleotide sequence ID" value="NZ_CP017560.1"/>
</dbReference>
<dbReference type="Pfam" id="PF17042">
    <property type="entry name" value="NBD_C"/>
    <property type="match status" value="1"/>
</dbReference>
<keyword evidence="5" id="KW-0067">ATP-binding</keyword>
<reference evidence="9 10" key="1">
    <citation type="submission" date="2016-09" db="EMBL/GenBank/DDBJ databases">
        <title>Complete genome sequence of the Lysinibacillus sphaericus LMG 22257, a specie of Bacillus with ureolytic activity that can effectively biodeposit calcium carbonate.</title>
        <authorList>
            <person name="Yan W."/>
        </authorList>
    </citation>
    <scope>NUCLEOTIDE SEQUENCE [LARGE SCALE GENOMIC DNA]</scope>
    <source>
        <strain evidence="9 10">LMG 22257</strain>
    </source>
</reference>
<evidence type="ECO:0000259" key="8">
    <source>
        <dbReference type="Pfam" id="PF17042"/>
    </source>
</evidence>
<accession>A0A1D8JD19</accession>
<dbReference type="InterPro" id="IPR042213">
    <property type="entry name" value="NBD_C_sf"/>
</dbReference>
<evidence type="ECO:0000313" key="9">
    <source>
        <dbReference type="EMBL" id="AOV06603.1"/>
    </source>
</evidence>
<evidence type="ECO:0000256" key="2">
    <source>
        <dbReference type="ARBA" id="ARBA00022679"/>
    </source>
</evidence>
<proteinExistence type="inferred from homology"/>
<keyword evidence="2" id="KW-0808">Transferase</keyword>
<dbReference type="GO" id="GO:0005524">
    <property type="term" value="F:ATP binding"/>
    <property type="evidence" value="ECO:0007669"/>
    <property type="project" value="UniProtKB-KW"/>
</dbReference>
<feature type="domain" description="Four-carbon acid sugar kinase nucleotide binding" evidence="8">
    <location>
        <begin position="299"/>
        <end position="463"/>
    </location>
</feature>
<evidence type="ECO:0000259" key="7">
    <source>
        <dbReference type="Pfam" id="PF07005"/>
    </source>
</evidence>
<dbReference type="InterPro" id="IPR037051">
    <property type="entry name" value="4-carb_acid_sugar_kinase_N_sf"/>
</dbReference>
<dbReference type="GO" id="GO:0016301">
    <property type="term" value="F:kinase activity"/>
    <property type="evidence" value="ECO:0007669"/>
    <property type="project" value="UniProtKB-KW"/>
</dbReference>
<dbReference type="KEGG" id="surl:BI350_02595"/>
<dbReference type="InterPro" id="IPR010737">
    <property type="entry name" value="4-carb_acid_sugar_kinase_N"/>
</dbReference>
<organism evidence="9 10">
    <name type="scientific">Sporosarcina ureilytica</name>
    <dbReference type="NCBI Taxonomy" id="298596"/>
    <lineage>
        <taxon>Bacteria</taxon>
        <taxon>Bacillati</taxon>
        <taxon>Bacillota</taxon>
        <taxon>Bacilli</taxon>
        <taxon>Bacillales</taxon>
        <taxon>Caryophanaceae</taxon>
        <taxon>Sporosarcina</taxon>
    </lineage>
</organism>
<dbReference type="Gene3D" id="3.40.50.10840">
    <property type="entry name" value="Putative sugar-binding, N-terminal domain"/>
    <property type="match status" value="1"/>
</dbReference>
<dbReference type="InterPro" id="IPR031475">
    <property type="entry name" value="NBD_C"/>
</dbReference>
<evidence type="ECO:0000313" key="10">
    <source>
        <dbReference type="Proteomes" id="UP000185746"/>
    </source>
</evidence>
<keyword evidence="10" id="KW-1185">Reference proteome</keyword>
<comment type="similarity">
    <text evidence="1">Belongs to the four-carbon acid sugar kinase family.</text>
</comment>
<keyword evidence="4" id="KW-0418">Kinase</keyword>
<dbReference type="SUPFAM" id="SSF142764">
    <property type="entry name" value="YgbK-like"/>
    <property type="match status" value="1"/>
</dbReference>
<feature type="domain" description="Four-carbon acid sugar kinase N-terminal" evidence="7">
    <location>
        <begin position="33"/>
        <end position="273"/>
    </location>
</feature>
<sequence>MNNVAERVKKLPVYGPELNDIWKKERASFSHKIIVLDDDPTGVQTVHGIPVFTDWSEETICDMFEEDRQLVFLLTNSRAFSVEKTKQVHTDIAERIARVSQQLTIPFVLISRGDSTLRGHYPLETVVLKETIEKESSVHYDGEIILPFFKEGGRETIDDVHYVKQGEQYIPAGETEFAKDRMFGFTSSHLKEWIEEKTSGAYSKEDVLSISLEELRTLDFTSMVNKLLQLKDFQKLIVNAVTEDDVKAFSIALLRAIKAGKHYLFRTAASFTKVIGDVSSKPYLTKDELITESNQNGGLVVVGSHVQKTTDQLNRLKELADIHFVEFNCHLVTNEDLFAEEIVRIQQLINTKIAEGTTVCVYTSRERLDLEDGREEEELALSVKISNAVTQFVHKCNPQPRYVIAKGGITSSDIGTIGLEVKKAEVMGQVAPGVPVWKTGGESIFPHIPYIIFPGNVGEDDTLKRVVQALQSK</sequence>
<evidence type="ECO:0000256" key="4">
    <source>
        <dbReference type="ARBA" id="ARBA00022777"/>
    </source>
</evidence>